<gene>
    <name evidence="1" type="ORF">BLNAU_21709</name>
</gene>
<organism evidence="1 2">
    <name type="scientific">Blattamonas nauphoetae</name>
    <dbReference type="NCBI Taxonomy" id="2049346"/>
    <lineage>
        <taxon>Eukaryota</taxon>
        <taxon>Metamonada</taxon>
        <taxon>Preaxostyla</taxon>
        <taxon>Oxymonadida</taxon>
        <taxon>Blattamonas</taxon>
    </lineage>
</organism>
<sequence length="116" mass="12518">MRLSIFSVGEGFTTISSVFDAILKYLSFIVAEDAVIEHIGTGKVGNPSATDSLLSRLESFPGGSSTDSIPSVEVLILSANQSVTHSTMLSLLHITQHCPERLQEKHVETSRDEMAV</sequence>
<dbReference type="Proteomes" id="UP001281761">
    <property type="component" value="Unassembled WGS sequence"/>
</dbReference>
<name>A0ABQ9WV69_9EUKA</name>
<evidence type="ECO:0000313" key="2">
    <source>
        <dbReference type="Proteomes" id="UP001281761"/>
    </source>
</evidence>
<comment type="caution">
    <text evidence="1">The sequence shown here is derived from an EMBL/GenBank/DDBJ whole genome shotgun (WGS) entry which is preliminary data.</text>
</comment>
<proteinExistence type="predicted"/>
<evidence type="ECO:0000313" key="1">
    <source>
        <dbReference type="EMBL" id="KAK2943399.1"/>
    </source>
</evidence>
<reference evidence="1 2" key="1">
    <citation type="journal article" date="2022" name="bioRxiv">
        <title>Genomics of Preaxostyla Flagellates Illuminates Evolutionary Transitions and the Path Towards Mitochondrial Loss.</title>
        <authorList>
            <person name="Novak L.V.F."/>
            <person name="Treitli S.C."/>
            <person name="Pyrih J."/>
            <person name="Halakuc P."/>
            <person name="Pipaliya S.V."/>
            <person name="Vacek V."/>
            <person name="Brzon O."/>
            <person name="Soukal P."/>
            <person name="Eme L."/>
            <person name="Dacks J.B."/>
            <person name="Karnkowska A."/>
            <person name="Elias M."/>
            <person name="Hampl V."/>
        </authorList>
    </citation>
    <scope>NUCLEOTIDE SEQUENCE [LARGE SCALE GENOMIC DNA]</scope>
    <source>
        <strain evidence="1">NAU3</strain>
        <tissue evidence="1">Gut</tissue>
    </source>
</reference>
<keyword evidence="2" id="KW-1185">Reference proteome</keyword>
<accession>A0ABQ9WV69</accession>
<protein>
    <submittedName>
        <fullName evidence="1">Uncharacterized protein</fullName>
    </submittedName>
</protein>
<dbReference type="EMBL" id="JARBJD010000349">
    <property type="protein sequence ID" value="KAK2943399.1"/>
    <property type="molecule type" value="Genomic_DNA"/>
</dbReference>